<dbReference type="Proteomes" id="UP000085678">
    <property type="component" value="Unplaced"/>
</dbReference>
<dbReference type="InParanoid" id="A0A1S3IWM6"/>
<reference evidence="2" key="1">
    <citation type="submission" date="2025-08" db="UniProtKB">
        <authorList>
            <consortium name="RefSeq"/>
        </authorList>
    </citation>
    <scope>IDENTIFICATION</scope>
    <source>
        <tissue evidence="2">Gonads</tissue>
    </source>
</reference>
<dbReference type="InterPro" id="IPR009003">
    <property type="entry name" value="Peptidase_S1_PA"/>
</dbReference>
<dbReference type="AlphaFoldDB" id="A0A1S3IWM6"/>
<dbReference type="RefSeq" id="XP_013402590.1">
    <property type="nucleotide sequence ID" value="XM_013547136.1"/>
</dbReference>
<proteinExistence type="predicted"/>
<evidence type="ECO:0000313" key="1">
    <source>
        <dbReference type="Proteomes" id="UP000085678"/>
    </source>
</evidence>
<protein>
    <submittedName>
        <fullName evidence="2">Uncharacterized protein LOC106168178</fullName>
    </submittedName>
</protein>
<dbReference type="SUPFAM" id="SSF50494">
    <property type="entry name" value="Trypsin-like serine proteases"/>
    <property type="match status" value="1"/>
</dbReference>
<sequence length="559" mass="63218">MKVAQELSLSMVFQPLGDGEFFYKHIEKLGLQTCKRIAERTSLSSVKDVEKMIKELEEKDPDTSPLSDTAKSHLLKFPFVKGFCVMAETPHIYINEEQFGNRESHKQVHDIISPYFGDHYFILKYCKKSRFVPLVSLKPGEAIFRNPSDPEKYGTLGALLKLHRGPASEKHDWYALTCEHVVGNSASMMIKIGGNTFSDFGKVVYKRDITKSEKDIAIIKINRSFYPTNTRGHINVRRDLKGIQMQKVLKMGAQTGKTYGIVVGTDCEFPDYGKEFILLCSETLSARFAEGGDSGSVVLLEDNGEVDALSILVGKFDSREDVPQLQGVGSDHTPHPGLAESEHPIACASIEDSAGSASDISGHYEGIFSPFIPKNTQVFYSDTLTASLDQIKNNQENHLGDTILDYIDEVSRHHSLLFVCGVDPRKPAEATYCMLCSRIYRHRHRLKSSIILDGNPHLCKEATALFMPRHVNNEHLKHNLARRYNAMYARCKFPRMLKHASKIRLYVQPCELKAGRNQKHDDDIDASTMRAWEGEFKSQTQMTFSKFLSTFWVHFAKYS</sequence>
<accession>A0A1S3IWM6</accession>
<dbReference type="KEGG" id="lak:106168178"/>
<evidence type="ECO:0000313" key="2">
    <source>
        <dbReference type="RefSeq" id="XP_013402590.1"/>
    </source>
</evidence>
<dbReference type="GeneID" id="106168178"/>
<organism evidence="1 2">
    <name type="scientific">Lingula anatina</name>
    <name type="common">Brachiopod</name>
    <name type="synonym">Lingula unguis</name>
    <dbReference type="NCBI Taxonomy" id="7574"/>
    <lineage>
        <taxon>Eukaryota</taxon>
        <taxon>Metazoa</taxon>
        <taxon>Spiralia</taxon>
        <taxon>Lophotrochozoa</taxon>
        <taxon>Brachiopoda</taxon>
        <taxon>Linguliformea</taxon>
        <taxon>Lingulata</taxon>
        <taxon>Lingulida</taxon>
        <taxon>Linguloidea</taxon>
        <taxon>Lingulidae</taxon>
        <taxon>Lingula</taxon>
    </lineage>
</organism>
<name>A0A1S3IWM6_LINAN</name>
<keyword evidence="1" id="KW-1185">Reference proteome</keyword>
<gene>
    <name evidence="2" type="primary">LOC106168178</name>
</gene>